<sequence>MVQIAQIETSINATWEVIFRDVIFKVKRVKQPLLPTR</sequence>
<comment type="caution">
    <text evidence="1">The sequence shown here is derived from an EMBL/GenBank/DDBJ whole genome shotgun (WGS) entry which is preliminary data.</text>
</comment>
<accession>A0A010ST07</accession>
<gene>
    <name evidence="1" type="ORF">HK44_006795</name>
</gene>
<evidence type="ECO:0000313" key="1">
    <source>
        <dbReference type="EMBL" id="EXF94108.1"/>
    </source>
</evidence>
<dbReference type="HOGENOM" id="CLU_3347438_0_0_6"/>
<proteinExistence type="predicted"/>
<dbReference type="Proteomes" id="UP000022611">
    <property type="component" value="Unassembled WGS sequence"/>
</dbReference>
<dbReference type="AlphaFoldDB" id="A0A010ST07"/>
<name>A0A010ST07_PSEFL</name>
<evidence type="ECO:0000313" key="2">
    <source>
        <dbReference type="Proteomes" id="UP000022611"/>
    </source>
</evidence>
<reference evidence="1 2" key="1">
    <citation type="journal article" date="2011" name="J. Bacteriol.">
        <title>Draft genome sequence of the polycyclic aromatic hydrocarbon-degrading, genetically engineered bioluminescent bioreporter Pseudomonas fluorescens HK44.</title>
        <authorList>
            <person name="Chauhan A."/>
            <person name="Layton A.C."/>
            <person name="Williams D.E."/>
            <person name="Smartt A.E."/>
            <person name="Ripp S."/>
            <person name="Karpinets T.V."/>
            <person name="Brown S.D."/>
            <person name="Sayler G.S."/>
        </authorList>
    </citation>
    <scope>NUCLEOTIDE SEQUENCE [LARGE SCALE GENOMIC DNA]</scope>
    <source>
        <strain evidence="1 2">HK44</strain>
    </source>
</reference>
<organism evidence="1 2">
    <name type="scientific">Pseudomonas fluorescens HK44</name>
    <dbReference type="NCBI Taxonomy" id="1042209"/>
    <lineage>
        <taxon>Bacteria</taxon>
        <taxon>Pseudomonadati</taxon>
        <taxon>Pseudomonadota</taxon>
        <taxon>Gammaproteobacteria</taxon>
        <taxon>Pseudomonadales</taxon>
        <taxon>Pseudomonadaceae</taxon>
        <taxon>Pseudomonas</taxon>
    </lineage>
</organism>
<protein>
    <submittedName>
        <fullName evidence="1">Uncharacterized protein</fullName>
    </submittedName>
</protein>
<dbReference type="EMBL" id="AFOY02000015">
    <property type="protein sequence ID" value="EXF94108.1"/>
    <property type="molecule type" value="Genomic_DNA"/>
</dbReference>